<evidence type="ECO:0000313" key="1">
    <source>
        <dbReference type="EMBL" id="KAK3048855.1"/>
    </source>
</evidence>
<evidence type="ECO:0000313" key="2">
    <source>
        <dbReference type="Proteomes" id="UP001271007"/>
    </source>
</evidence>
<sequence>MASSFNVEAQQPGRTGNVQRMAQVLLHIEKNGLWPASKAILCSSLIVQIVNNSYCWGYGRNFDLNPPSRIKRQAGVLDATVGGTVTIYDPFGVTAIGLIEMDVYPLE</sequence>
<reference evidence="1" key="1">
    <citation type="submission" date="2023-04" db="EMBL/GenBank/DDBJ databases">
        <title>Black Yeasts Isolated from many extreme environments.</title>
        <authorList>
            <person name="Coleine C."/>
            <person name="Stajich J.E."/>
            <person name="Selbmann L."/>
        </authorList>
    </citation>
    <scope>NUCLEOTIDE SEQUENCE</scope>
    <source>
        <strain evidence="1">CCFEE 5312</strain>
    </source>
</reference>
<accession>A0AAJ0DEZ4</accession>
<dbReference type="EMBL" id="JAWDJX010000044">
    <property type="protein sequence ID" value="KAK3048855.1"/>
    <property type="molecule type" value="Genomic_DNA"/>
</dbReference>
<keyword evidence="2" id="KW-1185">Reference proteome</keyword>
<comment type="caution">
    <text evidence="1">The sequence shown here is derived from an EMBL/GenBank/DDBJ whole genome shotgun (WGS) entry which is preliminary data.</text>
</comment>
<name>A0AAJ0DEZ4_9PEZI</name>
<gene>
    <name evidence="1" type="ORF">LTR09_009750</name>
</gene>
<organism evidence="1 2">
    <name type="scientific">Extremus antarcticus</name>
    <dbReference type="NCBI Taxonomy" id="702011"/>
    <lineage>
        <taxon>Eukaryota</taxon>
        <taxon>Fungi</taxon>
        <taxon>Dikarya</taxon>
        <taxon>Ascomycota</taxon>
        <taxon>Pezizomycotina</taxon>
        <taxon>Dothideomycetes</taxon>
        <taxon>Dothideomycetidae</taxon>
        <taxon>Mycosphaerellales</taxon>
        <taxon>Extremaceae</taxon>
        <taxon>Extremus</taxon>
    </lineage>
</organism>
<dbReference type="Proteomes" id="UP001271007">
    <property type="component" value="Unassembled WGS sequence"/>
</dbReference>
<dbReference type="AlphaFoldDB" id="A0AAJ0DEZ4"/>
<proteinExistence type="predicted"/>
<protein>
    <submittedName>
        <fullName evidence="1">Uncharacterized protein</fullName>
    </submittedName>
</protein>